<dbReference type="GO" id="GO:0004016">
    <property type="term" value="F:adenylate cyclase activity"/>
    <property type="evidence" value="ECO:0007669"/>
    <property type="project" value="UniProtKB-ARBA"/>
</dbReference>
<comment type="caution">
    <text evidence="3">The sequence shown here is derived from an EMBL/GenBank/DDBJ whole genome shotgun (WGS) entry which is preliminary data.</text>
</comment>
<evidence type="ECO:0000259" key="2">
    <source>
        <dbReference type="PROSITE" id="PS50125"/>
    </source>
</evidence>
<dbReference type="PANTHER" id="PTHR43081:SF1">
    <property type="entry name" value="ADENYLATE CYCLASE, TERMINAL-DIFFERENTIATION SPECIFIC"/>
    <property type="match status" value="1"/>
</dbReference>
<dbReference type="GeneID" id="79828045"/>
<feature type="transmembrane region" description="Helical" evidence="1">
    <location>
        <begin position="346"/>
        <end position="365"/>
    </location>
</feature>
<feature type="transmembrane region" description="Helical" evidence="1">
    <location>
        <begin position="377"/>
        <end position="395"/>
    </location>
</feature>
<accession>A0A4R8MZK2</accession>
<dbReference type="Proteomes" id="UP000294684">
    <property type="component" value="Unassembled WGS sequence"/>
</dbReference>
<evidence type="ECO:0000313" key="3">
    <source>
        <dbReference type="EMBL" id="TDY73728.1"/>
    </source>
</evidence>
<name>A0A4R8MZK2_LEPME</name>
<dbReference type="OrthoDB" id="338211at2"/>
<feature type="transmembrane region" description="Helical" evidence="1">
    <location>
        <begin position="256"/>
        <end position="276"/>
    </location>
</feature>
<keyword evidence="1" id="KW-0472">Membrane</keyword>
<dbReference type="CDD" id="cd07302">
    <property type="entry name" value="CHD"/>
    <property type="match status" value="1"/>
</dbReference>
<dbReference type="GO" id="GO:0035556">
    <property type="term" value="P:intracellular signal transduction"/>
    <property type="evidence" value="ECO:0007669"/>
    <property type="project" value="InterPro"/>
</dbReference>
<organism evidence="3 4">
    <name type="scientific">Leptospira meyeri</name>
    <dbReference type="NCBI Taxonomy" id="29508"/>
    <lineage>
        <taxon>Bacteria</taxon>
        <taxon>Pseudomonadati</taxon>
        <taxon>Spirochaetota</taxon>
        <taxon>Spirochaetia</taxon>
        <taxon>Leptospirales</taxon>
        <taxon>Leptospiraceae</taxon>
        <taxon>Leptospira</taxon>
    </lineage>
</organism>
<dbReference type="PROSITE" id="PS50125">
    <property type="entry name" value="GUANYLATE_CYCLASE_2"/>
    <property type="match status" value="1"/>
</dbReference>
<reference evidence="3 4" key="1">
    <citation type="submission" date="2019-03" db="EMBL/GenBank/DDBJ databases">
        <title>Genomic Encyclopedia of Archaeal and Bacterial Type Strains, Phase II (KMG-II): from individual species to whole genera.</title>
        <authorList>
            <person name="Goeker M."/>
        </authorList>
    </citation>
    <scope>NUCLEOTIDE SEQUENCE [LARGE SCALE GENOMIC DNA]</scope>
    <source>
        <strain evidence="3 4">DSM 21537</strain>
    </source>
</reference>
<evidence type="ECO:0000256" key="1">
    <source>
        <dbReference type="SAM" id="Phobius"/>
    </source>
</evidence>
<dbReference type="AlphaFoldDB" id="A0A4R8MZK2"/>
<feature type="transmembrane region" description="Helical" evidence="1">
    <location>
        <begin position="223"/>
        <end position="241"/>
    </location>
</feature>
<dbReference type="InterPro" id="IPR001054">
    <property type="entry name" value="A/G_cyclase"/>
</dbReference>
<dbReference type="PANTHER" id="PTHR43081">
    <property type="entry name" value="ADENYLATE CYCLASE, TERMINAL-DIFFERENTIATION SPECIFIC-RELATED"/>
    <property type="match status" value="1"/>
</dbReference>
<feature type="transmembrane region" description="Helical" evidence="1">
    <location>
        <begin position="317"/>
        <end position="334"/>
    </location>
</feature>
<keyword evidence="4" id="KW-1185">Reference proteome</keyword>
<feature type="domain" description="Guanylate cyclase" evidence="2">
    <location>
        <begin position="453"/>
        <end position="579"/>
    </location>
</feature>
<dbReference type="STRING" id="1193051.LEP1GSC017_1241"/>
<dbReference type="Pfam" id="PF07695">
    <property type="entry name" value="7TMR-DISM_7TM"/>
    <property type="match status" value="1"/>
</dbReference>
<keyword evidence="1" id="KW-1133">Transmembrane helix</keyword>
<dbReference type="SMART" id="SM00044">
    <property type="entry name" value="CYCc"/>
    <property type="match status" value="1"/>
</dbReference>
<feature type="transmembrane region" description="Helical" evidence="1">
    <location>
        <begin position="288"/>
        <end position="305"/>
    </location>
</feature>
<gene>
    <name evidence="3" type="ORF">CLV96_2764</name>
</gene>
<dbReference type="InterPro" id="IPR011623">
    <property type="entry name" value="7TMR_DISM_rcpt_extracell_dom1"/>
</dbReference>
<proteinExistence type="predicted"/>
<dbReference type="InterPro" id="IPR050697">
    <property type="entry name" value="Adenylyl/Guanylyl_Cyclase_3/4"/>
</dbReference>
<evidence type="ECO:0000313" key="4">
    <source>
        <dbReference type="Proteomes" id="UP000294684"/>
    </source>
</evidence>
<dbReference type="Pfam" id="PF00211">
    <property type="entry name" value="Guanylate_cyc"/>
    <property type="match status" value="1"/>
</dbReference>
<dbReference type="EMBL" id="SORO01000001">
    <property type="protein sequence ID" value="TDY73728.1"/>
    <property type="molecule type" value="Genomic_DNA"/>
</dbReference>
<keyword evidence="1" id="KW-0812">Transmembrane</keyword>
<dbReference type="SUPFAM" id="SSF55073">
    <property type="entry name" value="Nucleotide cyclase"/>
    <property type="match status" value="1"/>
</dbReference>
<dbReference type="InterPro" id="IPR029787">
    <property type="entry name" value="Nucleotide_cyclase"/>
</dbReference>
<protein>
    <submittedName>
        <fullName evidence="3">Class 3 adenylate cyclase</fullName>
    </submittedName>
</protein>
<dbReference type="GO" id="GO:0006171">
    <property type="term" value="P:cAMP biosynthetic process"/>
    <property type="evidence" value="ECO:0007669"/>
    <property type="project" value="TreeGrafter"/>
</dbReference>
<dbReference type="Gene3D" id="3.30.70.1230">
    <property type="entry name" value="Nucleotide cyclase"/>
    <property type="match status" value="1"/>
</dbReference>
<sequence length="705" mass="80244">MTRQTIIYLSIALLSTTCRMVAPSPKIQSGELDLRNFSFESGAAMALHGDWKFFPGQFNVPEEGAPSAIYLPVPALWNQVPLHSGIKDGKGYGTYVLDIQLPKENQIYSVYLPEVRTSFRLLAGNRSLVSGNPGKTKETTIPSAQGQSFTIVAEDHLQIRIEVSNFHHKEGGLPNAPIFGLAESVQNYILAQSTIDLALTGAIFMFGLYHFILFFYRNKQREAFYFGFFCLVFAARIPFIGSKTIYAVFPNIPWELVIYVEYASVFVLGILFLWFVDGLFPRFIDTKLILYFSAYVQFILVYGLIIKPEVYTQFEVVFQLLGVVYALFLGIRLYQMMVRGLPDSGIFFLGYLILFIGFVYDVFLAYRGEGESTLSQIAVFLFFGVQSTIVTLRTARNFHKKVLLKEEFETINEHFILTNRLYAKFIPRDFLIHLGKESIEEVRLGDSSEREMTILFADIWEFWDIIYSISLENRMLFTNSYLGRIGPCVRKNNGFIDKYIGSAIMALFDGGIGNSIKAAEDIQWELEKYNERRRTFGYLPLHAGIGIHSGDTMLGILGEEARFESTVISDTVNLASRIQGLTKKYGARILVSLTSLMLAEDLDTIHYRILDFVRVKGKQESVMIAEILISGIDDISNKKIKNKERFEAAIFDYERADFVSALEGFREVFANNPEDLAAQIYIERCEYYQAAGVSEDWEGISEWEK</sequence>
<dbReference type="RefSeq" id="WP_004784291.1">
    <property type="nucleotide sequence ID" value="NZ_RQGE01000035.1"/>
</dbReference>
<feature type="transmembrane region" description="Helical" evidence="1">
    <location>
        <begin position="197"/>
        <end position="216"/>
    </location>
</feature>